<reference evidence="1 2" key="1">
    <citation type="submission" date="2024-02" db="EMBL/GenBank/DDBJ databases">
        <title>Chromosome-scale genome assembly of the rough periwinkle Littorina saxatilis.</title>
        <authorList>
            <person name="De Jode A."/>
            <person name="Faria R."/>
            <person name="Formenti G."/>
            <person name="Sims Y."/>
            <person name="Smith T.P."/>
            <person name="Tracey A."/>
            <person name="Wood J.M.D."/>
            <person name="Zagrodzka Z.B."/>
            <person name="Johannesson K."/>
            <person name="Butlin R.K."/>
            <person name="Leder E.H."/>
        </authorList>
    </citation>
    <scope>NUCLEOTIDE SEQUENCE [LARGE SCALE GENOMIC DNA]</scope>
    <source>
        <strain evidence="1">Snail1</strain>
        <tissue evidence="1">Muscle</tissue>
    </source>
</reference>
<dbReference type="AlphaFoldDB" id="A0AAN9GHD5"/>
<accession>A0AAN9GHD5</accession>
<protein>
    <submittedName>
        <fullName evidence="1">Uncharacterized protein</fullName>
    </submittedName>
</protein>
<dbReference type="Proteomes" id="UP001374579">
    <property type="component" value="Unassembled WGS sequence"/>
</dbReference>
<sequence>MDAWFCCANRYVFQPIKEYEHKDEIYTDACEICSFPQKNPTRWRIGFRQPYVVIRSGLDPEVWSRHFRSICRCAETRLDCEKKTEANFK</sequence>
<dbReference type="EMBL" id="JBAMIC010000004">
    <property type="protein sequence ID" value="KAK7108527.1"/>
    <property type="molecule type" value="Genomic_DNA"/>
</dbReference>
<comment type="caution">
    <text evidence="1">The sequence shown here is derived from an EMBL/GenBank/DDBJ whole genome shotgun (WGS) entry which is preliminary data.</text>
</comment>
<evidence type="ECO:0000313" key="2">
    <source>
        <dbReference type="Proteomes" id="UP001374579"/>
    </source>
</evidence>
<gene>
    <name evidence="1" type="ORF">V1264_016260</name>
</gene>
<organism evidence="1 2">
    <name type="scientific">Littorina saxatilis</name>
    <dbReference type="NCBI Taxonomy" id="31220"/>
    <lineage>
        <taxon>Eukaryota</taxon>
        <taxon>Metazoa</taxon>
        <taxon>Spiralia</taxon>
        <taxon>Lophotrochozoa</taxon>
        <taxon>Mollusca</taxon>
        <taxon>Gastropoda</taxon>
        <taxon>Caenogastropoda</taxon>
        <taxon>Littorinimorpha</taxon>
        <taxon>Littorinoidea</taxon>
        <taxon>Littorinidae</taxon>
        <taxon>Littorina</taxon>
    </lineage>
</organism>
<proteinExistence type="predicted"/>
<keyword evidence="2" id="KW-1185">Reference proteome</keyword>
<name>A0AAN9GHD5_9CAEN</name>
<evidence type="ECO:0000313" key="1">
    <source>
        <dbReference type="EMBL" id="KAK7108527.1"/>
    </source>
</evidence>